<dbReference type="GO" id="GO:0005794">
    <property type="term" value="C:Golgi apparatus"/>
    <property type="evidence" value="ECO:0007669"/>
    <property type="project" value="TreeGrafter"/>
</dbReference>
<dbReference type="EMBL" id="OV121142">
    <property type="protein sequence ID" value="CAH0549547.1"/>
    <property type="molecule type" value="Genomic_DNA"/>
</dbReference>
<protein>
    <submittedName>
        <fullName evidence="1">Uncharacterized protein</fullName>
    </submittedName>
</protein>
<dbReference type="PANTHER" id="PTHR17985:SF8">
    <property type="entry name" value="TRANSPORT AND GOLGI ORGANIZATION PROTEIN 2 HOMOLOG"/>
    <property type="match status" value="1"/>
</dbReference>
<reference evidence="1" key="1">
    <citation type="submission" date="2021-12" db="EMBL/GenBank/DDBJ databases">
        <authorList>
            <person name="King R."/>
        </authorList>
    </citation>
    <scope>NUCLEOTIDE SEQUENCE</scope>
</reference>
<dbReference type="Pfam" id="PF05742">
    <property type="entry name" value="TANGO2"/>
    <property type="match status" value="1"/>
</dbReference>
<organism evidence="1 2">
    <name type="scientific">Brassicogethes aeneus</name>
    <name type="common">Rape pollen beetle</name>
    <name type="synonym">Meligethes aeneus</name>
    <dbReference type="NCBI Taxonomy" id="1431903"/>
    <lineage>
        <taxon>Eukaryota</taxon>
        <taxon>Metazoa</taxon>
        <taxon>Ecdysozoa</taxon>
        <taxon>Arthropoda</taxon>
        <taxon>Hexapoda</taxon>
        <taxon>Insecta</taxon>
        <taxon>Pterygota</taxon>
        <taxon>Neoptera</taxon>
        <taxon>Endopterygota</taxon>
        <taxon>Coleoptera</taxon>
        <taxon>Polyphaga</taxon>
        <taxon>Cucujiformia</taxon>
        <taxon>Nitidulidae</taxon>
        <taxon>Meligethinae</taxon>
        <taxon>Brassicogethes</taxon>
    </lineage>
</organism>
<dbReference type="OrthoDB" id="191601at2759"/>
<keyword evidence="2" id="KW-1185">Reference proteome</keyword>
<dbReference type="GO" id="GO:0007030">
    <property type="term" value="P:Golgi organization"/>
    <property type="evidence" value="ECO:0007669"/>
    <property type="project" value="TreeGrafter"/>
</dbReference>
<name>A0A9P0FBY1_BRAAE</name>
<dbReference type="GO" id="GO:0009306">
    <property type="term" value="P:protein secretion"/>
    <property type="evidence" value="ECO:0007669"/>
    <property type="project" value="TreeGrafter"/>
</dbReference>
<dbReference type="AlphaFoldDB" id="A0A9P0FBY1"/>
<sequence>MCILFIYVDPNPDEGGYRLIIASNRDEYYRRPAKNAFLCEKTGIIGGRDMEPGREGGMWLGINSKKGGKFKFSALLNITGEKLENACGRGVLVKEFLEKDFSSNEYVDMLQHETKAFNGYNLVALELSKDEANIHSITNTPKIKTEYIGKHILGFGNSPVNVPLSKVNKGKSIFKSIIENSKTKEDLVKGLVELLKNEENFLPDEELQTRAPEAYKQLSSIFVKIGDQYGSRAHSIILVDYNWEIDFIEQALEQPIDPNNFTWLQSNIKSNL</sequence>
<evidence type="ECO:0000313" key="1">
    <source>
        <dbReference type="EMBL" id="CAH0549547.1"/>
    </source>
</evidence>
<evidence type="ECO:0000313" key="2">
    <source>
        <dbReference type="Proteomes" id="UP001154078"/>
    </source>
</evidence>
<proteinExistence type="predicted"/>
<dbReference type="Proteomes" id="UP001154078">
    <property type="component" value="Chromosome 11"/>
</dbReference>
<dbReference type="PANTHER" id="PTHR17985">
    <property type="entry name" value="SER/THR-RICH PROTEIN T10 IN DGCR REGION"/>
    <property type="match status" value="1"/>
</dbReference>
<accession>A0A9P0FBY1</accession>
<dbReference type="InterPro" id="IPR008551">
    <property type="entry name" value="TANGO2"/>
</dbReference>
<gene>
    <name evidence="1" type="ORF">MELIAE_LOCUS2660</name>
</gene>